<gene>
    <name evidence="2" type="ORF">SAMN05660359_03895</name>
</gene>
<feature type="domain" description="IraD/Gp25-like" evidence="1">
    <location>
        <begin position="28"/>
        <end position="117"/>
    </location>
</feature>
<dbReference type="RefSeq" id="WP_075015173.1">
    <property type="nucleotide sequence ID" value="NZ_FOWE01000010.1"/>
</dbReference>
<name>A0A1I5HQQ2_9ACTN</name>
<protein>
    <recommendedName>
        <fullName evidence="1">IraD/Gp25-like domain-containing protein</fullName>
    </recommendedName>
</protein>
<dbReference type="AlphaFoldDB" id="A0A1I5HQQ2"/>
<dbReference type="Pfam" id="PF04965">
    <property type="entry name" value="GPW_gp25"/>
    <property type="match status" value="1"/>
</dbReference>
<proteinExistence type="predicted"/>
<dbReference type="OrthoDB" id="9802846at2"/>
<dbReference type="InterPro" id="IPR007048">
    <property type="entry name" value="IraD/Gp25-like"/>
</dbReference>
<dbReference type="SUPFAM" id="SSF160719">
    <property type="entry name" value="gpW/gp25-like"/>
    <property type="match status" value="1"/>
</dbReference>
<dbReference type="EMBL" id="FOWE01000010">
    <property type="protein sequence ID" value="SFO50141.1"/>
    <property type="molecule type" value="Genomic_DNA"/>
</dbReference>
<keyword evidence="3" id="KW-1185">Reference proteome</keyword>
<organism evidence="2 3">
    <name type="scientific">Geodermatophilus obscurus</name>
    <dbReference type="NCBI Taxonomy" id="1861"/>
    <lineage>
        <taxon>Bacteria</taxon>
        <taxon>Bacillati</taxon>
        <taxon>Actinomycetota</taxon>
        <taxon>Actinomycetes</taxon>
        <taxon>Geodermatophilales</taxon>
        <taxon>Geodermatophilaceae</taxon>
        <taxon>Geodermatophilus</taxon>
    </lineage>
</organism>
<evidence type="ECO:0000259" key="1">
    <source>
        <dbReference type="Pfam" id="PF04965"/>
    </source>
</evidence>
<dbReference type="Proteomes" id="UP000183642">
    <property type="component" value="Unassembled WGS sequence"/>
</dbReference>
<reference evidence="3" key="1">
    <citation type="submission" date="2016-10" db="EMBL/GenBank/DDBJ databases">
        <authorList>
            <person name="Varghese N."/>
            <person name="Submissions S."/>
        </authorList>
    </citation>
    <scope>NUCLEOTIDE SEQUENCE [LARGE SCALE GENOMIC DNA]</scope>
    <source>
        <strain evidence="3">DSM 43161</strain>
    </source>
</reference>
<dbReference type="Gene3D" id="3.10.450.40">
    <property type="match status" value="1"/>
</dbReference>
<evidence type="ECO:0000313" key="3">
    <source>
        <dbReference type="Proteomes" id="UP000183642"/>
    </source>
</evidence>
<accession>A0A1I5HQQ2</accession>
<sequence>MVDVADLLGRGVSFPPRLAEDGRVAWSSGPQNVRESIRVVLATDPGERVMLPAFGAGLRTFLFEPNTPATHRLIEERVVRALARWEPRVRVDRVDVAADAVERQQANVTVTYTLVATGEQGRIGIATRVQG</sequence>
<evidence type="ECO:0000313" key="2">
    <source>
        <dbReference type="EMBL" id="SFO50141.1"/>
    </source>
</evidence>